<organism evidence="1 2">
    <name type="scientific">Astathelohania contejeani</name>
    <dbReference type="NCBI Taxonomy" id="164912"/>
    <lineage>
        <taxon>Eukaryota</taxon>
        <taxon>Fungi</taxon>
        <taxon>Fungi incertae sedis</taxon>
        <taxon>Microsporidia</taxon>
        <taxon>Astathelohaniidae</taxon>
        <taxon>Astathelohania</taxon>
    </lineage>
</organism>
<keyword evidence="2" id="KW-1185">Reference proteome</keyword>
<accession>A0ABQ7HZJ5</accession>
<dbReference type="EMBL" id="SBIQ01000076">
    <property type="protein sequence ID" value="KAF7683537.1"/>
    <property type="molecule type" value="Genomic_DNA"/>
</dbReference>
<sequence length="273" mass="32018">MESLFIHRFTYRSKYKINTVVYKNNNPIVFHDNKITIWGNNKIIQEIEIKNRIIDAFSHKNGIICSDRKKLYFFIDTLLLDLCPISPFGCILSCSDHFIYSDDFSINKICLFETRNKYEHIINDIYKYPNSQGLCTSITMKDNTFYLGYENGKVYSMNNKCVLLYDFKEPVIKVFIINDQIYAALFEGRIVNITNKRFTKIPFQIKCTTIFNEYIMVGSDDGLIIVLDSNLNFIFQIDYKCELVDIISLDGILSIIMKDGLIMEYVLRCEIEQ</sequence>
<comment type="caution">
    <text evidence="1">The sequence shown here is derived from an EMBL/GenBank/DDBJ whole genome shotgun (WGS) entry which is preliminary data.</text>
</comment>
<gene>
    <name evidence="1" type="ORF">TCON_1249</name>
</gene>
<dbReference type="SUPFAM" id="SSF50998">
    <property type="entry name" value="Quinoprotein alcohol dehydrogenase-like"/>
    <property type="match status" value="1"/>
</dbReference>
<reference evidence="1 2" key="1">
    <citation type="submission" date="2019-01" db="EMBL/GenBank/DDBJ databases">
        <title>Genomes sequencing and comparative genomics of infectious freshwater microsporidia, Cucumispora dikerogammari and Thelohania contejeani.</title>
        <authorList>
            <person name="Cormier A."/>
            <person name="Giraud I."/>
            <person name="Wattier R."/>
            <person name="Teixeira M."/>
            <person name="Grandjean F."/>
            <person name="Rigaud T."/>
            <person name="Cordaux R."/>
        </authorList>
    </citation>
    <scope>NUCLEOTIDE SEQUENCE [LARGE SCALE GENOMIC DNA]</scope>
    <source>
        <strain evidence="1">T1</strain>
        <tissue evidence="1">Spores</tissue>
    </source>
</reference>
<dbReference type="InterPro" id="IPR011047">
    <property type="entry name" value="Quinoprotein_ADH-like_sf"/>
</dbReference>
<protein>
    <submittedName>
        <fullName evidence="1">Uncharacterized protein</fullName>
    </submittedName>
</protein>
<dbReference type="Proteomes" id="UP001516464">
    <property type="component" value="Unassembled WGS sequence"/>
</dbReference>
<evidence type="ECO:0000313" key="2">
    <source>
        <dbReference type="Proteomes" id="UP001516464"/>
    </source>
</evidence>
<evidence type="ECO:0000313" key="1">
    <source>
        <dbReference type="EMBL" id="KAF7683537.1"/>
    </source>
</evidence>
<proteinExistence type="predicted"/>
<name>A0ABQ7HZJ5_9MICR</name>